<sequence length="276" mass="30103">MAVIASVLLISAGPASAGVSGKYELSWDIVATEVPAEPFWVKEQGEVVSTRLRPRGLFAPEADVVDAAGALLVPRDTQMVLVNGPYPMACNVNKAAAGKAKSNRVCVLDSDRDGAVDTAFSQGMGGDYWMSLEGELSERKLVSVKPVELATLDPAEMTDAPYLSFHYQRILDGGIQIPLTQEGGDMVRFHFKVGREKRREWMVRECREATLPSQCASSAFPSVLSIAGLELELLERRKEDVRMRILRPFGGRSVKFVEIHDGYNSGSLLYAELPGA</sequence>
<feature type="chain" id="PRO_5045641954" evidence="1">
    <location>
        <begin position="18"/>
        <end position="276"/>
    </location>
</feature>
<evidence type="ECO:0000313" key="2">
    <source>
        <dbReference type="EMBL" id="MCR2835013.1"/>
    </source>
</evidence>
<organism evidence="2 3">
    <name type="scientific">Parerythrobacter lacustris</name>
    <dbReference type="NCBI Taxonomy" id="2969984"/>
    <lineage>
        <taxon>Bacteria</taxon>
        <taxon>Pseudomonadati</taxon>
        <taxon>Pseudomonadota</taxon>
        <taxon>Alphaproteobacteria</taxon>
        <taxon>Sphingomonadales</taxon>
        <taxon>Erythrobacteraceae</taxon>
        <taxon>Parerythrobacter</taxon>
    </lineage>
</organism>
<keyword evidence="3" id="KW-1185">Reference proteome</keyword>
<proteinExistence type="predicted"/>
<dbReference type="Proteomes" id="UP001206067">
    <property type="component" value="Unassembled WGS sequence"/>
</dbReference>
<protein>
    <submittedName>
        <fullName evidence="2">Uncharacterized protein</fullName>
    </submittedName>
</protein>
<accession>A0ABT1XTP5</accession>
<reference evidence="2 3" key="1">
    <citation type="submission" date="2022-08" db="EMBL/GenBank/DDBJ databases">
        <title>Polyphasic taxonomy analysis of Qipengyuania sp.RS5-5.</title>
        <authorList>
            <person name="Xamxidin M."/>
            <person name="Wu M."/>
        </authorList>
    </citation>
    <scope>NUCLEOTIDE SEQUENCE [LARGE SCALE GENOMIC DNA]</scope>
    <source>
        <strain evidence="2 3">RS5-5</strain>
    </source>
</reference>
<evidence type="ECO:0000256" key="1">
    <source>
        <dbReference type="SAM" id="SignalP"/>
    </source>
</evidence>
<comment type="caution">
    <text evidence="2">The sequence shown here is derived from an EMBL/GenBank/DDBJ whole genome shotgun (WGS) entry which is preliminary data.</text>
</comment>
<name>A0ABT1XTP5_9SPHN</name>
<dbReference type="EMBL" id="JANKHH010000007">
    <property type="protein sequence ID" value="MCR2835013.1"/>
    <property type="molecule type" value="Genomic_DNA"/>
</dbReference>
<evidence type="ECO:0000313" key="3">
    <source>
        <dbReference type="Proteomes" id="UP001206067"/>
    </source>
</evidence>
<feature type="signal peptide" evidence="1">
    <location>
        <begin position="1"/>
        <end position="17"/>
    </location>
</feature>
<gene>
    <name evidence="2" type="ORF">NSO95_13775</name>
</gene>
<dbReference type="RefSeq" id="WP_257596883.1">
    <property type="nucleotide sequence ID" value="NZ_JANKHH010000007.1"/>
</dbReference>
<keyword evidence="1" id="KW-0732">Signal</keyword>